<comment type="caution">
    <text evidence="2">The sequence shown here is derived from an EMBL/GenBank/DDBJ whole genome shotgun (WGS) entry which is preliminary data.</text>
</comment>
<evidence type="ECO:0000313" key="2">
    <source>
        <dbReference type="EMBL" id="GFO06454.1"/>
    </source>
</evidence>
<evidence type="ECO:0000256" key="1">
    <source>
        <dbReference type="SAM" id="Coils"/>
    </source>
</evidence>
<name>A0AAV4AFJ3_9GAST</name>
<protein>
    <submittedName>
        <fullName evidence="2">Uncharacterized protein</fullName>
    </submittedName>
</protein>
<keyword evidence="1" id="KW-0175">Coiled coil</keyword>
<evidence type="ECO:0000313" key="3">
    <source>
        <dbReference type="Proteomes" id="UP000735302"/>
    </source>
</evidence>
<keyword evidence="3" id="KW-1185">Reference proteome</keyword>
<organism evidence="2 3">
    <name type="scientific">Plakobranchus ocellatus</name>
    <dbReference type="NCBI Taxonomy" id="259542"/>
    <lineage>
        <taxon>Eukaryota</taxon>
        <taxon>Metazoa</taxon>
        <taxon>Spiralia</taxon>
        <taxon>Lophotrochozoa</taxon>
        <taxon>Mollusca</taxon>
        <taxon>Gastropoda</taxon>
        <taxon>Heterobranchia</taxon>
        <taxon>Euthyneura</taxon>
        <taxon>Panpulmonata</taxon>
        <taxon>Sacoglossa</taxon>
        <taxon>Placobranchoidea</taxon>
        <taxon>Plakobranchidae</taxon>
        <taxon>Plakobranchus</taxon>
    </lineage>
</organism>
<sequence length="150" mass="16785">MEDKIDTKLSALQLLIESALTEVRSQIHSLGNRMDSLENRIEDKIDAKLSAANTDDTHDRNEAALDKKLSTLRRELTDSQQSAVATILDYIDARLILSKVQLIHELREAISSSDNTLKGILSSNQRKTQSRLTLIDGQLSSINKPVINYI</sequence>
<reference evidence="2 3" key="1">
    <citation type="journal article" date="2021" name="Elife">
        <title>Chloroplast acquisition without the gene transfer in kleptoplastic sea slugs, Plakobranchus ocellatus.</title>
        <authorList>
            <person name="Maeda T."/>
            <person name="Takahashi S."/>
            <person name="Yoshida T."/>
            <person name="Shimamura S."/>
            <person name="Takaki Y."/>
            <person name="Nagai Y."/>
            <person name="Toyoda A."/>
            <person name="Suzuki Y."/>
            <person name="Arimoto A."/>
            <person name="Ishii H."/>
            <person name="Satoh N."/>
            <person name="Nishiyama T."/>
            <person name="Hasebe M."/>
            <person name="Maruyama T."/>
            <person name="Minagawa J."/>
            <person name="Obokata J."/>
            <person name="Shigenobu S."/>
        </authorList>
    </citation>
    <scope>NUCLEOTIDE SEQUENCE [LARGE SCALE GENOMIC DNA]</scope>
</reference>
<feature type="coiled-coil region" evidence="1">
    <location>
        <begin position="20"/>
        <end position="47"/>
    </location>
</feature>
<proteinExistence type="predicted"/>
<accession>A0AAV4AFJ3</accession>
<dbReference type="Proteomes" id="UP000735302">
    <property type="component" value="Unassembled WGS sequence"/>
</dbReference>
<dbReference type="AlphaFoldDB" id="A0AAV4AFJ3"/>
<gene>
    <name evidence="2" type="ORF">PoB_003295900</name>
</gene>
<dbReference type="EMBL" id="BLXT01003774">
    <property type="protein sequence ID" value="GFO06454.1"/>
    <property type="molecule type" value="Genomic_DNA"/>
</dbReference>